<dbReference type="OrthoDB" id="5152093at2759"/>
<dbReference type="EMBL" id="LGRN01000732">
    <property type="protein sequence ID" value="OJD10637.1"/>
    <property type="molecule type" value="Genomic_DNA"/>
</dbReference>
<evidence type="ECO:0000313" key="4">
    <source>
        <dbReference type="EMBL" id="OJD10637.1"/>
    </source>
</evidence>
<dbReference type="EMBL" id="LGRN01000797">
    <property type="protein sequence ID" value="OJD10428.1"/>
    <property type="molecule type" value="Genomic_DNA"/>
</dbReference>
<feature type="region of interest" description="Disordered" evidence="1">
    <location>
        <begin position="221"/>
        <end position="248"/>
    </location>
</feature>
<keyword evidence="2" id="KW-0732">Signal</keyword>
<evidence type="ECO:0000313" key="5">
    <source>
        <dbReference type="Proteomes" id="UP000182235"/>
    </source>
</evidence>
<dbReference type="VEuPathDB" id="FungiDB:AJ78_08404"/>
<dbReference type="VEuPathDB" id="FungiDB:AJ78_08559"/>
<reference evidence="4 5" key="1">
    <citation type="submission" date="2015-07" db="EMBL/GenBank/DDBJ databases">
        <title>Emmonsia species relationships and genome sequence.</title>
        <authorList>
            <consortium name="The Broad Institute Genomics Platform"/>
            <person name="Cuomo C.A."/>
            <person name="Munoz J.F."/>
            <person name="Imamovic A."/>
            <person name="Priest M.E."/>
            <person name="Young S."/>
            <person name="Clay O.K."/>
            <person name="McEwen J.G."/>
        </authorList>
    </citation>
    <scope>NUCLEOTIDE SEQUENCE [LARGE SCALE GENOMIC DNA]</scope>
    <source>
        <strain evidence="4 5">UAMH 9510</strain>
    </source>
</reference>
<gene>
    <name evidence="4" type="ORF">AJ78_08404</name>
    <name evidence="3" type="ORF">AJ78_08559</name>
</gene>
<evidence type="ECO:0000313" key="3">
    <source>
        <dbReference type="EMBL" id="OJD10428.1"/>
    </source>
</evidence>
<organism evidence="4 5">
    <name type="scientific">Emergomyces pasteurianus Ep9510</name>
    <dbReference type="NCBI Taxonomy" id="1447872"/>
    <lineage>
        <taxon>Eukaryota</taxon>
        <taxon>Fungi</taxon>
        <taxon>Dikarya</taxon>
        <taxon>Ascomycota</taxon>
        <taxon>Pezizomycotina</taxon>
        <taxon>Eurotiomycetes</taxon>
        <taxon>Eurotiomycetidae</taxon>
        <taxon>Onygenales</taxon>
        <taxon>Ajellomycetaceae</taxon>
        <taxon>Emergomyces</taxon>
    </lineage>
</organism>
<keyword evidence="5" id="KW-1185">Reference proteome</keyword>
<accession>A0A1J9Q652</accession>
<comment type="caution">
    <text evidence="4">The sequence shown here is derived from an EMBL/GenBank/DDBJ whole genome shotgun (WGS) entry which is preliminary data.</text>
</comment>
<sequence>MPSWARITALALFALSTSTSALQAGELGSDFSDVLLGARDVRDNVTVANSGDLRSLAKRACPAQCTQYCCLSDGTCIPSRAWSCCGGGIVCGPGRKCCHNGCIDDNEECCRTPDKYCYAGYECWLIGGLHKCCPQGQGGCGRGGGGGGGSGRTTPPPSSPPRTRGTYDYYTWTVTWTYTIVFYSSTELITTRTTTTTLVSFYATNSADASSSFDAYSATMTFEPPPSATNPPSPTGGSSGGSGGSGGNLVAHAPGASVASNIWSWHTMLLAAAALVPGALALYL</sequence>
<dbReference type="Proteomes" id="UP000182235">
    <property type="component" value="Unassembled WGS sequence"/>
</dbReference>
<feature type="chain" id="PRO_5011896530" description="GPI anchored protein" evidence="2">
    <location>
        <begin position="22"/>
        <end position="284"/>
    </location>
</feature>
<evidence type="ECO:0000256" key="1">
    <source>
        <dbReference type="SAM" id="MobiDB-lite"/>
    </source>
</evidence>
<proteinExistence type="predicted"/>
<feature type="compositionally biased region" description="Gly residues" evidence="1">
    <location>
        <begin position="237"/>
        <end position="247"/>
    </location>
</feature>
<evidence type="ECO:0008006" key="6">
    <source>
        <dbReference type="Google" id="ProtNLM"/>
    </source>
</evidence>
<evidence type="ECO:0000256" key="2">
    <source>
        <dbReference type="SAM" id="SignalP"/>
    </source>
</evidence>
<dbReference type="AlphaFoldDB" id="A0A1J9Q652"/>
<dbReference type="STRING" id="1447872.A0A1J9Q652"/>
<protein>
    <recommendedName>
        <fullName evidence="6">GPI anchored protein</fullName>
    </recommendedName>
</protein>
<name>A0A1J9Q652_9EURO</name>
<feature type="signal peptide" evidence="2">
    <location>
        <begin position="1"/>
        <end position="21"/>
    </location>
</feature>
<feature type="compositionally biased region" description="Pro residues" evidence="1">
    <location>
        <begin position="223"/>
        <end position="234"/>
    </location>
</feature>